<keyword evidence="3" id="KW-1185">Reference proteome</keyword>
<dbReference type="Proteomes" id="UP000199069">
    <property type="component" value="Unassembled WGS sequence"/>
</dbReference>
<dbReference type="InterPro" id="IPR010371">
    <property type="entry name" value="YBR137W-like"/>
</dbReference>
<gene>
    <name evidence="1" type="primary">FGENESH: predicted gene_5.27</name>
    <name evidence="2" type="ORF">AAT19DRAFT_13790</name>
    <name evidence="1" type="ORF">BN2166_0024820</name>
</gene>
<evidence type="ECO:0000313" key="2">
    <source>
        <dbReference type="EMBL" id="PRQ74768.1"/>
    </source>
</evidence>
<accession>A0A0K3CHE8</accession>
<name>A0A0K3CHE8_RHOTO</name>
<evidence type="ECO:0000313" key="4">
    <source>
        <dbReference type="Proteomes" id="UP000239560"/>
    </source>
</evidence>
<dbReference type="GO" id="GO:0072380">
    <property type="term" value="C:TRC complex"/>
    <property type="evidence" value="ECO:0007669"/>
    <property type="project" value="TreeGrafter"/>
</dbReference>
<protein>
    <submittedName>
        <fullName evidence="1 2">DUF967 domain protein</fullName>
    </submittedName>
</protein>
<dbReference type="STRING" id="5286.A0A0K3CHE8"/>
<dbReference type="GO" id="GO:0006620">
    <property type="term" value="P:post-translational protein targeting to endoplasmic reticulum membrane"/>
    <property type="evidence" value="ECO:0007669"/>
    <property type="project" value="TreeGrafter"/>
</dbReference>
<dbReference type="Gene3D" id="3.30.450.150">
    <property type="entry name" value="Haem-degrading domain"/>
    <property type="match status" value="2"/>
</dbReference>
<dbReference type="PANTHER" id="PTHR28255">
    <property type="match status" value="1"/>
</dbReference>
<reference evidence="1 3" key="1">
    <citation type="submission" date="2015-07" db="EMBL/GenBank/DDBJ databases">
        <authorList>
            <person name="Cajimat M.N.B."/>
            <person name="Milazzo M.L."/>
            <person name="Fulhorst C.F."/>
        </authorList>
    </citation>
    <scope>NUCLEOTIDE SEQUENCE [LARGE SCALE GENOMIC DNA]</scope>
    <source>
        <strain evidence="1">Single colony</strain>
    </source>
</reference>
<evidence type="ECO:0000313" key="1">
    <source>
        <dbReference type="EMBL" id="CTR06621.1"/>
    </source>
</evidence>
<evidence type="ECO:0000313" key="3">
    <source>
        <dbReference type="Proteomes" id="UP000199069"/>
    </source>
</evidence>
<reference evidence="2 4" key="2">
    <citation type="journal article" date="2018" name="Elife">
        <title>Functional genomics of lipid metabolism in the oleaginous yeast Rhodosporidium toruloides.</title>
        <authorList>
            <person name="Coradetti S.T."/>
            <person name="Pinel D."/>
            <person name="Geiselman G."/>
            <person name="Ito M."/>
            <person name="Mondo S."/>
            <person name="Reilly M.C."/>
            <person name="Cheng Y.F."/>
            <person name="Bauer S."/>
            <person name="Grigoriev I."/>
            <person name="Gladden J.M."/>
            <person name="Simmons B.A."/>
            <person name="Brem R."/>
            <person name="Arkin A.P."/>
            <person name="Skerker J.M."/>
        </authorList>
    </citation>
    <scope>NUCLEOTIDE SEQUENCE [LARGE SCALE GENOMIC DNA]</scope>
    <source>
        <strain evidence="2 4">NBRC 0880</strain>
    </source>
</reference>
<dbReference type="Proteomes" id="UP000239560">
    <property type="component" value="Unassembled WGS sequence"/>
</dbReference>
<proteinExistence type="predicted"/>
<organism evidence="1 3">
    <name type="scientific">Rhodotorula toruloides</name>
    <name type="common">Yeast</name>
    <name type="synonym">Rhodosporidium toruloides</name>
    <dbReference type="NCBI Taxonomy" id="5286"/>
    <lineage>
        <taxon>Eukaryota</taxon>
        <taxon>Fungi</taxon>
        <taxon>Dikarya</taxon>
        <taxon>Basidiomycota</taxon>
        <taxon>Pucciniomycotina</taxon>
        <taxon>Microbotryomycetes</taxon>
        <taxon>Sporidiobolales</taxon>
        <taxon>Sporidiobolaceae</taxon>
        <taxon>Rhodotorula</taxon>
    </lineage>
</organism>
<dbReference type="InterPro" id="IPR038084">
    <property type="entry name" value="PduO/GlcC-like_sf"/>
</dbReference>
<dbReference type="InterPro" id="IPR005624">
    <property type="entry name" value="PduO/GlcC-like"/>
</dbReference>
<dbReference type="EMBL" id="LCTV02000005">
    <property type="protein sequence ID" value="PRQ74768.1"/>
    <property type="molecule type" value="Genomic_DNA"/>
</dbReference>
<dbReference type="Pfam" id="PF03928">
    <property type="entry name" value="HbpS-like"/>
    <property type="match status" value="1"/>
</dbReference>
<dbReference type="AlphaFoldDB" id="A0A0K3CHE8"/>
<dbReference type="OMA" id="TMQEDHE"/>
<dbReference type="PANTHER" id="PTHR28255:SF1">
    <property type="entry name" value="UPF0303 PROTEIN YBR137W"/>
    <property type="match status" value="1"/>
</dbReference>
<sequence length="184" mass="20840">MSFDAAAVERSEQLRLVTFTADAAFEIGCRLRAHIRSHFPSKPAIIDIRAMADDQQYFFAVCAEGSQPDNKYWAERKRRSVVRRVPFLTSDLVSEMADERTYRWGKSTASLRLKWPQGIPSYFAASEDDYAIHGGGFPVRVQGIEPLVGTIVVSGLKQEEDHQVIVDVLTEIIEEQMMEREASK</sequence>
<dbReference type="OrthoDB" id="2209940at2759"/>
<dbReference type="EMBL" id="CWKI01000005">
    <property type="protein sequence ID" value="CTR06621.1"/>
    <property type="molecule type" value="Genomic_DNA"/>
</dbReference>
<dbReference type="SUPFAM" id="SSF143744">
    <property type="entry name" value="GlcG-like"/>
    <property type="match status" value="1"/>
</dbReference>